<sequence>MDSFVVEAWINDVTMANAQPDTPSPSKRARRSHHADDEIAFFDLDKTPVRPPQMSAAAGSSTRSASSFPSALASRPAFSAQPSGETSHSDAAPRSRSTSPTKRFQKTESLLGLAVPIQFIKKQTLVAAVPDDVRPLLEALSAVEAGEALLPAALRSHPDFQNDPRIRRHTWSDETQPASAAAAEYAAALHNHEQLRRIVGKSIASANKHRSEAGWNNLVHTPLLEHATLHMPHLEVEPITSAQIMPAFRPLLISGEQVPLPSSETSAAGSSVSGRSGLATSIRRGAAMTTSVHKMVDYALVLRPSDALQALIDRFLEGEPWEKQSINQTRYEPLRAQPAPVFIETKTTSGTQDSANVQLGIWVAAWHKRIRTVASQAGTEERLLTLPVVQVIGGVWSVLYVVDDGTHIRVLDDDCRIGNTNNILGIYQLQASIAALGRWVEDTFTPWVTDLLTRAVENRA</sequence>
<feature type="compositionally biased region" description="Low complexity" evidence="1">
    <location>
        <begin position="55"/>
        <end position="71"/>
    </location>
</feature>
<feature type="region of interest" description="Disordered" evidence="1">
    <location>
        <begin position="14"/>
        <end position="105"/>
    </location>
</feature>
<evidence type="ECO:0000259" key="2">
    <source>
        <dbReference type="Pfam" id="PF20516"/>
    </source>
</evidence>
<protein>
    <recommendedName>
        <fullName evidence="2">PD-(D/E)XK nuclease-like domain-containing protein</fullName>
    </recommendedName>
</protein>
<evidence type="ECO:0000313" key="3">
    <source>
        <dbReference type="EMBL" id="OAA46413.1"/>
    </source>
</evidence>
<dbReference type="AlphaFoldDB" id="A0A162JS33"/>
<proteinExistence type="predicted"/>
<dbReference type="InterPro" id="IPR046797">
    <property type="entry name" value="PDDEXK_12"/>
</dbReference>
<accession>A0A162JS33</accession>
<feature type="compositionally biased region" description="Polar residues" evidence="1">
    <location>
        <begin position="14"/>
        <end position="25"/>
    </location>
</feature>
<comment type="caution">
    <text evidence="3">The sequence shown here is derived from an EMBL/GenBank/DDBJ whole genome shotgun (WGS) entry which is preliminary data.</text>
</comment>
<dbReference type="EMBL" id="AZHB01000054">
    <property type="protein sequence ID" value="OAA46413.1"/>
    <property type="molecule type" value="Genomic_DNA"/>
</dbReference>
<dbReference type="Pfam" id="PF20516">
    <property type="entry name" value="PDDEXK_12"/>
    <property type="match status" value="1"/>
</dbReference>
<keyword evidence="4" id="KW-1185">Reference proteome</keyword>
<organism evidence="3 4">
    <name type="scientific">Cordyceps fumosorosea (strain ARSEF 2679)</name>
    <name type="common">Isaria fumosorosea</name>
    <dbReference type="NCBI Taxonomy" id="1081104"/>
    <lineage>
        <taxon>Eukaryota</taxon>
        <taxon>Fungi</taxon>
        <taxon>Dikarya</taxon>
        <taxon>Ascomycota</taxon>
        <taxon>Pezizomycotina</taxon>
        <taxon>Sordariomycetes</taxon>
        <taxon>Hypocreomycetidae</taxon>
        <taxon>Hypocreales</taxon>
        <taxon>Cordycipitaceae</taxon>
        <taxon>Cordyceps</taxon>
    </lineage>
</organism>
<reference evidence="3 4" key="1">
    <citation type="journal article" date="2016" name="Genome Biol. Evol.">
        <title>Divergent and convergent evolution of fungal pathogenicity.</title>
        <authorList>
            <person name="Shang Y."/>
            <person name="Xiao G."/>
            <person name="Zheng P."/>
            <person name="Cen K."/>
            <person name="Zhan S."/>
            <person name="Wang C."/>
        </authorList>
    </citation>
    <scope>NUCLEOTIDE SEQUENCE [LARGE SCALE GENOMIC DNA]</scope>
    <source>
        <strain evidence="3 4">ARSEF 2679</strain>
    </source>
</reference>
<dbReference type="RefSeq" id="XP_018699657.1">
    <property type="nucleotide sequence ID" value="XM_018853147.1"/>
</dbReference>
<evidence type="ECO:0000256" key="1">
    <source>
        <dbReference type="SAM" id="MobiDB-lite"/>
    </source>
</evidence>
<dbReference type="GeneID" id="30025838"/>
<name>A0A162JS33_CORFA</name>
<gene>
    <name evidence="3" type="ORF">ISF_09546</name>
</gene>
<evidence type="ECO:0000313" key="4">
    <source>
        <dbReference type="Proteomes" id="UP000076744"/>
    </source>
</evidence>
<dbReference type="Proteomes" id="UP000076744">
    <property type="component" value="Unassembled WGS sequence"/>
</dbReference>
<dbReference type="OrthoDB" id="4869450at2759"/>
<feature type="domain" description="PD-(D/E)XK nuclease-like" evidence="2">
    <location>
        <begin position="159"/>
        <end position="444"/>
    </location>
</feature>
<dbReference type="STRING" id="1081104.A0A162JS33"/>